<dbReference type="EMBL" id="CP000733">
    <property type="protein sequence ID" value="ABS77416.1"/>
    <property type="molecule type" value="Genomic_DNA"/>
</dbReference>
<name>A9KFR7_COXBN</name>
<dbReference type="RefSeq" id="WP_011997026.1">
    <property type="nucleotide sequence ID" value="NC_009727.1"/>
</dbReference>
<accession>A9KFR7</accession>
<dbReference type="AlphaFoldDB" id="A9KFR7"/>
<dbReference type="KEGG" id="cbd:CBUD_1303"/>
<evidence type="ECO:0000313" key="2">
    <source>
        <dbReference type="Proteomes" id="UP000008555"/>
    </source>
</evidence>
<evidence type="ECO:0000313" key="1">
    <source>
        <dbReference type="EMBL" id="ABS77416.1"/>
    </source>
</evidence>
<dbReference type="HOGENOM" id="CLU_743390_0_0_6"/>
<dbReference type="Proteomes" id="UP000008555">
    <property type="component" value="Chromosome"/>
</dbReference>
<sequence length="372" mass="42499">MRYSSSAPEILASGNRPSQNELPEISVIDSSAENEQLKNEINDFIDKRIPRLLKKFYKSTALPQVKVYLKKLMLYSAIKQTLNEYYLNSEDLKNIVADIAMIVRERVNPSCFFSSKRINREKEIDKLSALIGSPKVESPFKNINELFDHCYNTYPSVQKFCIAMDLDDTLYDSHSKKLILEEQHQALLFVARRLGGKVVFATFRPAPESDTSGRGHAMTIRNKLISNASFHFCGNDIQRKFTKKINDENYQLISDVFYTNGKSKLPVLEFIASHAEMDGELKSECVLLCDDQPPEGIHNSGFAFLHVPAFDEYGEIKNMEDTKESIPLSQPEYLDHFIKFLIERSEAQHFYAEHLNSLQENSSVLSNDLAMG</sequence>
<gene>
    <name evidence="1" type="ordered locus">CBUD_1303</name>
</gene>
<organism evidence="1 2">
    <name type="scientific">Coxiella burnetii (strain Dugway 5J108-111)</name>
    <dbReference type="NCBI Taxonomy" id="434922"/>
    <lineage>
        <taxon>Bacteria</taxon>
        <taxon>Pseudomonadati</taxon>
        <taxon>Pseudomonadota</taxon>
        <taxon>Gammaproteobacteria</taxon>
        <taxon>Legionellales</taxon>
        <taxon>Coxiellaceae</taxon>
        <taxon>Coxiella</taxon>
    </lineage>
</organism>
<protein>
    <submittedName>
        <fullName evidence="1">Hypothetical cytosolic protein</fullName>
    </submittedName>
</protein>
<proteinExistence type="predicted"/>
<reference evidence="1 2" key="1">
    <citation type="journal article" date="2009" name="Infect. Immun.">
        <title>Comparative genomics reveal extensive transposon-mediated genomic plasticity and diversity among potential effector proteins within the genus Coxiella.</title>
        <authorList>
            <person name="Beare P.A."/>
            <person name="Unsworth N."/>
            <person name="Andoh M."/>
            <person name="Voth D.E."/>
            <person name="Omsland A."/>
            <person name="Gilk S.D."/>
            <person name="Williams K.P."/>
            <person name="Sobral B.W."/>
            <person name="Kupko J.J.III."/>
            <person name="Porcella S.F."/>
            <person name="Samuel J.E."/>
            <person name="Heinzen R.A."/>
        </authorList>
    </citation>
    <scope>NUCLEOTIDE SEQUENCE [LARGE SCALE GENOMIC DNA]</scope>
    <source>
        <strain evidence="1 2">Dugway 5J108-111</strain>
    </source>
</reference>